<keyword evidence="3" id="KW-0479">Metal-binding</keyword>
<sequence>MFTFRMEPQVIKMHEAGQEVVQANCQSCHQNVNRDVGLLNVSLEDKLHGNGKLCWECHREVPHGRIKGLSTTPNAKVPMQGSPIPEFIKKLNTNN</sequence>
<dbReference type="SUPFAM" id="SSF48695">
    <property type="entry name" value="Multiheme cytochromes"/>
    <property type="match status" value="1"/>
</dbReference>
<dbReference type="GO" id="GO:0046872">
    <property type="term" value="F:metal ion binding"/>
    <property type="evidence" value="ECO:0007669"/>
    <property type="project" value="UniProtKB-KW"/>
</dbReference>
<gene>
    <name evidence="6" type="ORF">MNBD_GAMMA16-816</name>
</gene>
<dbReference type="InterPro" id="IPR036280">
    <property type="entry name" value="Multihaem_cyt_sf"/>
</dbReference>
<keyword evidence="1" id="KW-0813">Transport</keyword>
<protein>
    <submittedName>
        <fullName evidence="6">Cytochrome c nitrite reductase, small subunit NrfH</fullName>
    </submittedName>
</protein>
<reference evidence="6" key="1">
    <citation type="submission" date="2018-06" db="EMBL/GenBank/DDBJ databases">
        <authorList>
            <person name="Zhirakovskaya E."/>
        </authorList>
    </citation>
    <scope>NUCLEOTIDE SEQUENCE</scope>
</reference>
<accession>A0A3B0YSW6</accession>
<evidence type="ECO:0000313" key="6">
    <source>
        <dbReference type="EMBL" id="VAW83995.1"/>
    </source>
</evidence>
<dbReference type="AlphaFoldDB" id="A0A3B0YSW6"/>
<evidence type="ECO:0000256" key="1">
    <source>
        <dbReference type="ARBA" id="ARBA00022448"/>
    </source>
</evidence>
<keyword evidence="2" id="KW-0349">Heme</keyword>
<dbReference type="InterPro" id="IPR038266">
    <property type="entry name" value="NapC/NirT_cytc_sf"/>
</dbReference>
<organism evidence="6">
    <name type="scientific">hydrothermal vent metagenome</name>
    <dbReference type="NCBI Taxonomy" id="652676"/>
    <lineage>
        <taxon>unclassified sequences</taxon>
        <taxon>metagenomes</taxon>
        <taxon>ecological metagenomes</taxon>
    </lineage>
</organism>
<evidence type="ECO:0000256" key="2">
    <source>
        <dbReference type="ARBA" id="ARBA00022617"/>
    </source>
</evidence>
<evidence type="ECO:0000256" key="4">
    <source>
        <dbReference type="ARBA" id="ARBA00022982"/>
    </source>
</evidence>
<keyword evidence="5" id="KW-0408">Iron</keyword>
<proteinExistence type="predicted"/>
<name>A0A3B0YSW6_9ZZZZ</name>
<dbReference type="Gene3D" id="1.10.3820.10">
    <property type="entry name" value="Di-heme elbow motif domain"/>
    <property type="match status" value="1"/>
</dbReference>
<dbReference type="EMBL" id="UOFO01000031">
    <property type="protein sequence ID" value="VAW83995.1"/>
    <property type="molecule type" value="Genomic_DNA"/>
</dbReference>
<evidence type="ECO:0000256" key="3">
    <source>
        <dbReference type="ARBA" id="ARBA00022723"/>
    </source>
</evidence>
<keyword evidence="4" id="KW-0249">Electron transport</keyword>
<evidence type="ECO:0000256" key="5">
    <source>
        <dbReference type="ARBA" id="ARBA00023004"/>
    </source>
</evidence>